<feature type="transmembrane region" description="Helical" evidence="1">
    <location>
        <begin position="23"/>
        <end position="43"/>
    </location>
</feature>
<gene>
    <name evidence="2" type="ORF">A3I20_01930</name>
</gene>
<proteinExistence type="predicted"/>
<keyword evidence="1" id="KW-1133">Transmembrane helix</keyword>
<dbReference type="EMBL" id="MHNG01000019">
    <property type="protein sequence ID" value="OGZ40367.1"/>
    <property type="molecule type" value="Genomic_DNA"/>
</dbReference>
<sequence length="115" mass="12945">MTTVKQSVTGVLKRRRKFKEYSIPIRGSLISMGLFFILNIIIWHEWAKMFESVIGAGKTMGDDIVNITFWNVFAFLIVAGSVFISIAIGFLISATLGYVVGWFISFLYKGKSPIQ</sequence>
<dbReference type="AlphaFoldDB" id="A0A1G2FRD9"/>
<comment type="caution">
    <text evidence="2">The sequence shown here is derived from an EMBL/GenBank/DDBJ whole genome shotgun (WGS) entry which is preliminary data.</text>
</comment>
<name>A0A1G2FRD9_9BACT</name>
<protein>
    <submittedName>
        <fullName evidence="2">Uncharacterized protein</fullName>
    </submittedName>
</protein>
<accession>A0A1G2FRD9</accession>
<evidence type="ECO:0000313" key="2">
    <source>
        <dbReference type="EMBL" id="OGZ40367.1"/>
    </source>
</evidence>
<keyword evidence="1" id="KW-0472">Membrane</keyword>
<evidence type="ECO:0000313" key="3">
    <source>
        <dbReference type="Proteomes" id="UP000177020"/>
    </source>
</evidence>
<evidence type="ECO:0000256" key="1">
    <source>
        <dbReference type="SAM" id="Phobius"/>
    </source>
</evidence>
<reference evidence="2 3" key="1">
    <citation type="journal article" date="2016" name="Nat. Commun.">
        <title>Thousands of microbial genomes shed light on interconnected biogeochemical processes in an aquifer system.</title>
        <authorList>
            <person name="Anantharaman K."/>
            <person name="Brown C.T."/>
            <person name="Hug L.A."/>
            <person name="Sharon I."/>
            <person name="Castelle C.J."/>
            <person name="Probst A.J."/>
            <person name="Thomas B.C."/>
            <person name="Singh A."/>
            <person name="Wilkins M.J."/>
            <person name="Karaoz U."/>
            <person name="Brodie E.L."/>
            <person name="Williams K.H."/>
            <person name="Hubbard S.S."/>
            <person name="Banfield J.F."/>
        </authorList>
    </citation>
    <scope>NUCLEOTIDE SEQUENCE [LARGE SCALE GENOMIC DNA]</scope>
</reference>
<feature type="transmembrane region" description="Helical" evidence="1">
    <location>
        <begin position="75"/>
        <end position="108"/>
    </location>
</feature>
<organism evidence="2 3">
    <name type="scientific">Candidatus Portnoybacteria bacterium RIFCSPLOWO2_02_FULL_40_15</name>
    <dbReference type="NCBI Taxonomy" id="1802002"/>
    <lineage>
        <taxon>Bacteria</taxon>
        <taxon>Candidatus Portnoyibacteriota</taxon>
    </lineage>
</organism>
<dbReference type="Proteomes" id="UP000177020">
    <property type="component" value="Unassembled WGS sequence"/>
</dbReference>
<keyword evidence="1" id="KW-0812">Transmembrane</keyword>